<dbReference type="Proteomes" id="UP000192758">
    <property type="component" value="Unassembled WGS sequence"/>
</dbReference>
<accession>A0A1W0E839</accession>
<dbReference type="VEuPathDB" id="MicrosporidiaDB:EHP00_1207"/>
<organism evidence="1 2">
    <name type="scientific">Ecytonucleospora hepatopenaei</name>
    <dbReference type="NCBI Taxonomy" id="646526"/>
    <lineage>
        <taxon>Eukaryota</taxon>
        <taxon>Fungi</taxon>
        <taxon>Fungi incertae sedis</taxon>
        <taxon>Microsporidia</taxon>
        <taxon>Enterocytozoonidae</taxon>
        <taxon>Ecytonucleospora</taxon>
    </lineage>
</organism>
<proteinExistence type="predicted"/>
<protein>
    <submittedName>
        <fullName evidence="1">Uncharacterized protein</fullName>
    </submittedName>
</protein>
<comment type="caution">
    <text evidence="1">The sequence shown here is derived from an EMBL/GenBank/DDBJ whole genome shotgun (WGS) entry which is preliminary data.</text>
</comment>
<reference evidence="1 2" key="1">
    <citation type="journal article" date="2017" name="Environ. Microbiol.">
        <title>Decay of the glycolytic pathway and adaptation to intranuclear parasitism within Enterocytozoonidae microsporidia.</title>
        <authorList>
            <person name="Wiredu Boakye D."/>
            <person name="Jaroenlak P."/>
            <person name="Prachumwat A."/>
            <person name="Williams T.A."/>
            <person name="Bateman K.S."/>
            <person name="Itsathitphaisarn O."/>
            <person name="Sritunyalucksana K."/>
            <person name="Paszkiewicz K.H."/>
            <person name="Moore K.A."/>
            <person name="Stentiford G.D."/>
            <person name="Williams B.A."/>
        </authorList>
    </citation>
    <scope>NUCLEOTIDE SEQUENCE [LARGE SCALE GENOMIC DNA]</scope>
    <source>
        <strain evidence="1 2">TH1</strain>
    </source>
</reference>
<dbReference type="AlphaFoldDB" id="A0A1W0E839"/>
<dbReference type="EMBL" id="MNPJ01000010">
    <property type="protein sequence ID" value="OQS55398.1"/>
    <property type="molecule type" value="Genomic_DNA"/>
</dbReference>
<name>A0A1W0E839_9MICR</name>
<keyword evidence="2" id="KW-1185">Reference proteome</keyword>
<evidence type="ECO:0000313" key="2">
    <source>
        <dbReference type="Proteomes" id="UP000192758"/>
    </source>
</evidence>
<gene>
    <name evidence="1" type="ORF">EHP00_1207</name>
</gene>
<sequence length="155" mass="18261">MMFFILCANIPSCEVTNTNIPNCIDVNKPNCIDVNIHNCIDVNINKNNEITEDEYFTAFKSHFIDMSTNIKNILLHKFSRCFYSNVNSKFKKQKVCKIFSNENNTRINGENFSNGVRLIFYAFYHKMKNLIKFTNNSIIQENNLKNIKTDIFFRF</sequence>
<evidence type="ECO:0000313" key="1">
    <source>
        <dbReference type="EMBL" id="OQS55398.1"/>
    </source>
</evidence>